<organism evidence="6 7">
    <name type="scientific">Nakamurella endophytica</name>
    <dbReference type="NCBI Taxonomy" id="1748367"/>
    <lineage>
        <taxon>Bacteria</taxon>
        <taxon>Bacillati</taxon>
        <taxon>Actinomycetota</taxon>
        <taxon>Actinomycetes</taxon>
        <taxon>Nakamurellales</taxon>
        <taxon>Nakamurellaceae</taxon>
        <taxon>Nakamurella</taxon>
    </lineage>
</organism>
<dbReference type="RefSeq" id="WP_188941619.1">
    <property type="nucleotide sequence ID" value="NZ_BMNA01000004.1"/>
</dbReference>
<dbReference type="NCBIfam" id="TIGR00044">
    <property type="entry name" value="YggS family pyridoxal phosphate-dependent enzyme"/>
    <property type="match status" value="1"/>
</dbReference>
<evidence type="ECO:0000313" key="7">
    <source>
        <dbReference type="Proteomes" id="UP000655208"/>
    </source>
</evidence>
<dbReference type="InterPro" id="IPR011078">
    <property type="entry name" value="PyrdxlP_homeostasis"/>
</dbReference>
<dbReference type="InterPro" id="IPR001608">
    <property type="entry name" value="Ala_racemase_N"/>
</dbReference>
<evidence type="ECO:0000256" key="2">
    <source>
        <dbReference type="HAMAP-Rule" id="MF_02087"/>
    </source>
</evidence>
<evidence type="ECO:0000256" key="3">
    <source>
        <dbReference type="PIRSR" id="PIRSR004848-1"/>
    </source>
</evidence>
<comment type="similarity">
    <text evidence="2 4">Belongs to the pyridoxal phosphate-binding protein YggS/PROSC family.</text>
</comment>
<comment type="caution">
    <text evidence="6">The sequence shown here is derived from an EMBL/GenBank/DDBJ whole genome shotgun (WGS) entry which is preliminary data.</text>
</comment>
<dbReference type="EMBL" id="BMNA01000004">
    <property type="protein sequence ID" value="GGM01839.1"/>
    <property type="molecule type" value="Genomic_DNA"/>
</dbReference>
<sequence length="256" mass="27058">MPAESDRAAPGDAVLDRLADVTARAEQAAAAAGRPGQVRVLLATKTVPAERIRVVLAAGHRLIGENRVQELVAKADDLADLDPRTHFIGHLQANKVNAVLPLVRCLETVDDAAFARRLQDRLEVLDRTLDVLVQVNVSGEASKSGVTPEGLPALLRAVAGFDRLRLRGLMTIGLNSPDLEAVRAGYRTLRVLRDRLRDGGLPGVPAPVDPASVTELSMGMSGDYELAVAEGATEVRVGAAVFGARAQPAPAEQPGR</sequence>
<dbReference type="GO" id="GO:0030170">
    <property type="term" value="F:pyridoxal phosphate binding"/>
    <property type="evidence" value="ECO:0007669"/>
    <property type="project" value="UniProtKB-UniRule"/>
</dbReference>
<keyword evidence="1 2" id="KW-0663">Pyridoxal phosphate</keyword>
<feature type="modified residue" description="N6-(pyridoxal phosphate)lysine" evidence="2 3">
    <location>
        <position position="45"/>
    </location>
</feature>
<evidence type="ECO:0000256" key="4">
    <source>
        <dbReference type="RuleBase" id="RU004514"/>
    </source>
</evidence>
<gene>
    <name evidence="6" type="ORF">GCM10011594_22380</name>
</gene>
<evidence type="ECO:0000256" key="1">
    <source>
        <dbReference type="ARBA" id="ARBA00022898"/>
    </source>
</evidence>
<dbReference type="HAMAP" id="MF_02087">
    <property type="entry name" value="PLP_homeostasis"/>
    <property type="match status" value="1"/>
</dbReference>
<dbReference type="AlphaFoldDB" id="A0A917WGC8"/>
<accession>A0A917WGC8</accession>
<comment type="cofactor">
    <cofactor evidence="3">
        <name>pyridoxal 5'-phosphate</name>
        <dbReference type="ChEBI" id="CHEBI:597326"/>
    </cofactor>
</comment>
<dbReference type="Pfam" id="PF01168">
    <property type="entry name" value="Ala_racemase_N"/>
    <property type="match status" value="1"/>
</dbReference>
<evidence type="ECO:0000313" key="6">
    <source>
        <dbReference type="EMBL" id="GGM01839.1"/>
    </source>
</evidence>
<name>A0A917WGC8_9ACTN</name>
<dbReference type="InterPro" id="IPR029066">
    <property type="entry name" value="PLP-binding_barrel"/>
</dbReference>
<dbReference type="Gene3D" id="3.20.20.10">
    <property type="entry name" value="Alanine racemase"/>
    <property type="match status" value="1"/>
</dbReference>
<dbReference type="PIRSF" id="PIRSF004848">
    <property type="entry name" value="YBL036c_PLPDEIII"/>
    <property type="match status" value="1"/>
</dbReference>
<dbReference type="SUPFAM" id="SSF51419">
    <property type="entry name" value="PLP-binding barrel"/>
    <property type="match status" value="1"/>
</dbReference>
<dbReference type="CDD" id="cd00635">
    <property type="entry name" value="PLPDE_III_YBL036c_like"/>
    <property type="match status" value="1"/>
</dbReference>
<evidence type="ECO:0000259" key="5">
    <source>
        <dbReference type="Pfam" id="PF01168"/>
    </source>
</evidence>
<keyword evidence="7" id="KW-1185">Reference proteome</keyword>
<comment type="function">
    <text evidence="2">Pyridoxal 5'-phosphate (PLP)-binding protein, which is involved in PLP homeostasis.</text>
</comment>
<dbReference type="PANTHER" id="PTHR10146">
    <property type="entry name" value="PROLINE SYNTHETASE CO-TRANSCRIBED BACTERIAL HOMOLOG PROTEIN"/>
    <property type="match status" value="1"/>
</dbReference>
<feature type="domain" description="Alanine racemase N-terminal" evidence="5">
    <location>
        <begin position="22"/>
        <end position="245"/>
    </location>
</feature>
<proteinExistence type="inferred from homology"/>
<protein>
    <recommendedName>
        <fullName evidence="2">Pyridoxal phosphate homeostasis protein</fullName>
        <shortName evidence="2">PLP homeostasis protein</shortName>
    </recommendedName>
</protein>
<reference evidence="6" key="1">
    <citation type="journal article" date="2014" name="Int. J. Syst. Evol. Microbiol.">
        <title>Complete genome sequence of Corynebacterium casei LMG S-19264T (=DSM 44701T), isolated from a smear-ripened cheese.</title>
        <authorList>
            <consortium name="US DOE Joint Genome Institute (JGI-PGF)"/>
            <person name="Walter F."/>
            <person name="Albersmeier A."/>
            <person name="Kalinowski J."/>
            <person name="Ruckert C."/>
        </authorList>
    </citation>
    <scope>NUCLEOTIDE SEQUENCE</scope>
    <source>
        <strain evidence="6">CGMCC 4.7308</strain>
    </source>
</reference>
<dbReference type="PANTHER" id="PTHR10146:SF14">
    <property type="entry name" value="PYRIDOXAL PHOSPHATE HOMEOSTASIS PROTEIN"/>
    <property type="match status" value="1"/>
</dbReference>
<dbReference type="Proteomes" id="UP000655208">
    <property type="component" value="Unassembled WGS sequence"/>
</dbReference>
<reference evidence="6" key="2">
    <citation type="submission" date="2020-09" db="EMBL/GenBank/DDBJ databases">
        <authorList>
            <person name="Sun Q."/>
            <person name="Zhou Y."/>
        </authorList>
    </citation>
    <scope>NUCLEOTIDE SEQUENCE</scope>
    <source>
        <strain evidence="6">CGMCC 4.7308</strain>
    </source>
</reference>